<comment type="caution">
    <text evidence="1">The sequence shown here is derived from an EMBL/GenBank/DDBJ whole genome shotgun (WGS) entry which is preliminary data.</text>
</comment>
<dbReference type="Proteomes" id="UP000179448">
    <property type="component" value="Unassembled WGS sequence"/>
</dbReference>
<organism evidence="1 2">
    <name type="scientific">Candidatus Nomurabacteria bacterium RIFCSPLOWO2_01_FULL_36_10b</name>
    <dbReference type="NCBI Taxonomy" id="1801766"/>
    <lineage>
        <taxon>Bacteria</taxon>
        <taxon>Candidatus Nomuraibacteriota</taxon>
    </lineage>
</organism>
<gene>
    <name evidence="1" type="ORF">A2997_00860</name>
</gene>
<protein>
    <submittedName>
        <fullName evidence="1">Uncharacterized protein</fullName>
    </submittedName>
</protein>
<reference evidence="1 2" key="1">
    <citation type="journal article" date="2016" name="Nat. Commun.">
        <title>Thousands of microbial genomes shed light on interconnected biogeochemical processes in an aquifer system.</title>
        <authorList>
            <person name="Anantharaman K."/>
            <person name="Brown C.T."/>
            <person name="Hug L.A."/>
            <person name="Sharon I."/>
            <person name="Castelle C.J."/>
            <person name="Probst A.J."/>
            <person name="Thomas B.C."/>
            <person name="Singh A."/>
            <person name="Wilkins M.J."/>
            <person name="Karaoz U."/>
            <person name="Brodie E.L."/>
            <person name="Williams K.H."/>
            <person name="Hubbard S.S."/>
            <person name="Banfield J.F."/>
        </authorList>
    </citation>
    <scope>NUCLEOTIDE SEQUENCE [LARGE SCALE GENOMIC DNA]</scope>
</reference>
<proteinExistence type="predicted"/>
<evidence type="ECO:0000313" key="2">
    <source>
        <dbReference type="Proteomes" id="UP000179448"/>
    </source>
</evidence>
<accession>A0A1F6WQ87</accession>
<dbReference type="EMBL" id="MFUQ01000005">
    <property type="protein sequence ID" value="OGI83984.1"/>
    <property type="molecule type" value="Genomic_DNA"/>
</dbReference>
<evidence type="ECO:0000313" key="1">
    <source>
        <dbReference type="EMBL" id="OGI83984.1"/>
    </source>
</evidence>
<name>A0A1F6WQ87_9BACT</name>
<dbReference type="AlphaFoldDB" id="A0A1F6WQ87"/>
<sequence length="94" mass="10784">MDKLNDTSKEIWKGTEFWSGEIEKAGVIGKLCFFNDVIVEKIPPHPESGYNLVLSDTTLDGKKCDIYHTDQDESGNKIKGRSYHRIFIYTKDVE</sequence>
<dbReference type="STRING" id="1801766.A2997_00860"/>